<protein>
    <recommendedName>
        <fullName evidence="4">DUF4352 domain-containing protein</fullName>
    </recommendedName>
</protein>
<feature type="chain" id="PRO_5011440658" description="DUF4352 domain-containing protein" evidence="3">
    <location>
        <begin position="27"/>
        <end position="217"/>
    </location>
</feature>
<dbReference type="InterPro" id="IPR029050">
    <property type="entry name" value="Immunoprotect_excell_Ig-like"/>
</dbReference>
<gene>
    <name evidence="5" type="ORF">SAMN05216389_11776</name>
</gene>
<feature type="compositionally biased region" description="Acidic residues" evidence="2">
    <location>
        <begin position="47"/>
        <end position="64"/>
    </location>
</feature>
<dbReference type="OrthoDB" id="2721848at2"/>
<evidence type="ECO:0000313" key="6">
    <source>
        <dbReference type="Proteomes" id="UP000198618"/>
    </source>
</evidence>
<dbReference type="InterPro" id="IPR029051">
    <property type="entry name" value="DUF4352"/>
</dbReference>
<dbReference type="RefSeq" id="WP_090871608.1">
    <property type="nucleotide sequence ID" value="NZ_FOHE01000017.1"/>
</dbReference>
<feature type="region of interest" description="Disordered" evidence="2">
    <location>
        <begin position="25"/>
        <end position="83"/>
    </location>
</feature>
<evidence type="ECO:0000259" key="4">
    <source>
        <dbReference type="Pfam" id="PF11611"/>
    </source>
</evidence>
<dbReference type="Pfam" id="PF11611">
    <property type="entry name" value="DUF4352"/>
    <property type="match status" value="1"/>
</dbReference>
<feature type="compositionally biased region" description="Polar residues" evidence="2">
    <location>
        <begin position="32"/>
        <end position="41"/>
    </location>
</feature>
<evidence type="ECO:0000256" key="3">
    <source>
        <dbReference type="SAM" id="SignalP"/>
    </source>
</evidence>
<evidence type="ECO:0000256" key="2">
    <source>
        <dbReference type="SAM" id="MobiDB-lite"/>
    </source>
</evidence>
<evidence type="ECO:0000256" key="1">
    <source>
        <dbReference type="ARBA" id="ARBA00022729"/>
    </source>
</evidence>
<proteinExistence type="predicted"/>
<dbReference type="STRING" id="930131.SAMN05216389_11776"/>
<accession>A0A1I0FVB4</accession>
<dbReference type="PROSITE" id="PS51257">
    <property type="entry name" value="PROKAR_LIPOPROTEIN"/>
    <property type="match status" value="1"/>
</dbReference>
<evidence type="ECO:0000313" key="5">
    <source>
        <dbReference type="EMBL" id="SET62417.1"/>
    </source>
</evidence>
<dbReference type="Proteomes" id="UP000198618">
    <property type="component" value="Unassembled WGS sequence"/>
</dbReference>
<organism evidence="5 6">
    <name type="scientific">Oceanobacillus limi</name>
    <dbReference type="NCBI Taxonomy" id="930131"/>
    <lineage>
        <taxon>Bacteria</taxon>
        <taxon>Bacillati</taxon>
        <taxon>Bacillota</taxon>
        <taxon>Bacilli</taxon>
        <taxon>Bacillales</taxon>
        <taxon>Bacillaceae</taxon>
        <taxon>Oceanobacillus</taxon>
    </lineage>
</organism>
<dbReference type="AlphaFoldDB" id="A0A1I0FVB4"/>
<reference evidence="5 6" key="1">
    <citation type="submission" date="2016-10" db="EMBL/GenBank/DDBJ databases">
        <authorList>
            <person name="de Groot N.N."/>
        </authorList>
    </citation>
    <scope>NUCLEOTIDE SEQUENCE [LARGE SCALE GENOMIC DNA]</scope>
    <source>
        <strain evidence="5 6">IBRC-M 10780</strain>
    </source>
</reference>
<feature type="domain" description="DUF4352" evidence="4">
    <location>
        <begin position="93"/>
        <end position="181"/>
    </location>
</feature>
<name>A0A1I0FVB4_9BACI</name>
<dbReference type="EMBL" id="FOHE01000017">
    <property type="protein sequence ID" value="SET62417.1"/>
    <property type="molecule type" value="Genomic_DNA"/>
</dbReference>
<sequence length="217" mass="24179">MKRILFITVILSTITLGLMACSNENADESNEEQPSSATENSGKQDETNTDIEGDENEEKEEDKEDSNSKFNVESEDQLDLGIGDTGTFDTTLGTYDITIVSAKLEDEIDGTNSELDKFLYLDIIVKNTSQETQKVEDLLHSMEASHERERSGFSDASDYFNSLEKMSGELAPGEEISGQFVTMVYDSEEYYFRKDPGNVAAGSSNQVIWTIKADEVR</sequence>
<feature type="signal peptide" evidence="3">
    <location>
        <begin position="1"/>
        <end position="26"/>
    </location>
</feature>
<keyword evidence="6" id="KW-1185">Reference proteome</keyword>
<keyword evidence="1 3" id="KW-0732">Signal</keyword>
<dbReference type="Gene3D" id="2.60.40.1240">
    <property type="match status" value="1"/>
</dbReference>